<protein>
    <submittedName>
        <fullName evidence="4">WD domain-containing protein</fullName>
    </submittedName>
</protein>
<dbReference type="PANTHER" id="PTHR22847:SF681">
    <property type="entry name" value="F-BOX PROTEIN MET30"/>
    <property type="match status" value="1"/>
</dbReference>
<evidence type="ECO:0000256" key="1">
    <source>
        <dbReference type="ARBA" id="ARBA00022574"/>
    </source>
</evidence>
<keyword evidence="2" id="KW-0677">Repeat</keyword>
<proteinExistence type="predicted"/>
<dbReference type="AlphaFoldDB" id="A0AAQ3RAE2"/>
<dbReference type="InterPro" id="IPR020472">
    <property type="entry name" value="WD40_PAC1"/>
</dbReference>
<dbReference type="EMBL" id="CP138584">
    <property type="protein sequence ID" value="WPH01185.1"/>
    <property type="molecule type" value="Genomic_DNA"/>
</dbReference>
<dbReference type="InterPro" id="IPR001680">
    <property type="entry name" value="WD40_rpt"/>
</dbReference>
<gene>
    <name evidence="4" type="ORF">R9X50_00402100</name>
</gene>
<dbReference type="SUPFAM" id="SSF50978">
    <property type="entry name" value="WD40 repeat-like"/>
    <property type="match status" value="1"/>
</dbReference>
<dbReference type="InterPro" id="IPR036322">
    <property type="entry name" value="WD40_repeat_dom_sf"/>
</dbReference>
<evidence type="ECO:0000313" key="5">
    <source>
        <dbReference type="Proteomes" id="UP001303373"/>
    </source>
</evidence>
<dbReference type="SMART" id="SM00320">
    <property type="entry name" value="WD40"/>
    <property type="match status" value="6"/>
</dbReference>
<dbReference type="FunFam" id="2.130.10.10:FF:001196">
    <property type="entry name" value="WD repeat protein (AFU_orthologue AFUA_1G12380)"/>
    <property type="match status" value="1"/>
</dbReference>
<feature type="repeat" description="WD" evidence="3">
    <location>
        <begin position="304"/>
        <end position="344"/>
    </location>
</feature>
<reference evidence="4 5" key="1">
    <citation type="submission" date="2023-11" db="EMBL/GenBank/DDBJ databases">
        <title>An acidophilic fungus is an integral part of prey digestion in a carnivorous sundew plant.</title>
        <authorList>
            <person name="Tsai I.J."/>
        </authorList>
    </citation>
    <scope>NUCLEOTIDE SEQUENCE [LARGE SCALE GENOMIC DNA]</scope>
    <source>
        <strain evidence="4">169a</strain>
    </source>
</reference>
<feature type="repeat" description="WD" evidence="3">
    <location>
        <begin position="119"/>
        <end position="162"/>
    </location>
</feature>
<dbReference type="PRINTS" id="PR00320">
    <property type="entry name" value="GPROTEINBRPT"/>
</dbReference>
<dbReference type="PROSITE" id="PS50082">
    <property type="entry name" value="WD_REPEATS_2"/>
    <property type="match status" value="3"/>
</dbReference>
<feature type="repeat" description="WD" evidence="3">
    <location>
        <begin position="262"/>
        <end position="303"/>
    </location>
</feature>
<accession>A0AAQ3RAE2</accession>
<evidence type="ECO:0000313" key="4">
    <source>
        <dbReference type="EMBL" id="WPH01185.1"/>
    </source>
</evidence>
<organism evidence="4 5">
    <name type="scientific">Acrodontium crateriforme</name>
    <dbReference type="NCBI Taxonomy" id="150365"/>
    <lineage>
        <taxon>Eukaryota</taxon>
        <taxon>Fungi</taxon>
        <taxon>Dikarya</taxon>
        <taxon>Ascomycota</taxon>
        <taxon>Pezizomycotina</taxon>
        <taxon>Dothideomycetes</taxon>
        <taxon>Dothideomycetidae</taxon>
        <taxon>Mycosphaerellales</taxon>
        <taxon>Teratosphaeriaceae</taxon>
        <taxon>Acrodontium</taxon>
    </lineage>
</organism>
<dbReference type="InterPro" id="IPR015943">
    <property type="entry name" value="WD40/YVTN_repeat-like_dom_sf"/>
</dbReference>
<dbReference type="GO" id="GO:0043224">
    <property type="term" value="C:nuclear SCF ubiquitin ligase complex"/>
    <property type="evidence" value="ECO:0007669"/>
    <property type="project" value="TreeGrafter"/>
</dbReference>
<keyword evidence="1 3" id="KW-0853">WD repeat</keyword>
<evidence type="ECO:0000256" key="2">
    <source>
        <dbReference type="ARBA" id="ARBA00022737"/>
    </source>
</evidence>
<dbReference type="Pfam" id="PF00400">
    <property type="entry name" value="WD40"/>
    <property type="match status" value="4"/>
</dbReference>
<dbReference type="PROSITE" id="PS50294">
    <property type="entry name" value="WD_REPEATS_REGION"/>
    <property type="match status" value="1"/>
</dbReference>
<dbReference type="Proteomes" id="UP001303373">
    <property type="component" value="Chromosome 5"/>
</dbReference>
<dbReference type="PROSITE" id="PS00678">
    <property type="entry name" value="WD_REPEATS_1"/>
    <property type="match status" value="1"/>
</dbReference>
<dbReference type="InterPro" id="IPR019775">
    <property type="entry name" value="WD40_repeat_CS"/>
</dbReference>
<evidence type="ECO:0000256" key="3">
    <source>
        <dbReference type="PROSITE-ProRule" id="PRU00221"/>
    </source>
</evidence>
<name>A0AAQ3RAE2_9PEZI</name>
<dbReference type="GO" id="GO:0000209">
    <property type="term" value="P:protein polyubiquitination"/>
    <property type="evidence" value="ECO:0007669"/>
    <property type="project" value="TreeGrafter"/>
</dbReference>
<dbReference type="Gene3D" id="2.130.10.10">
    <property type="entry name" value="YVTN repeat-like/Quinoprotein amine dehydrogenase"/>
    <property type="match status" value="2"/>
</dbReference>
<sequence>MSVSNDAGHFFQTSEALATTERKTAKAKNKHGNPIKLTSKILAVAEKDEHTVYVAEAAGEVKAVNLETNTVKKLATPAPAPLTSIAVCSITKTLFAGCWDKNIYATPLAPGTDSTLRKLTGHTDFVKCLLATSLNGQPILLSGAADSTIIVWDSRTGKQLHKLKGHTKALQDLAIDPLSLAADAPTDSFVLFSASSDREIRRWHISLQKAFELPESIEKPILAHETSIYKIRFDGDGDLWTASADKTAKHLVREREWAADTTLQHPDFVRDVLFVEHLGLVVTACRDEEVRVWDAGSGDCICVYKGHYEEVTGLALLGQDRVVSVSIDGSVRTWSLKKWEMARFREEVEKEKVDGIAAPKDEVKKGEGMLTAEEEAELAELMDDDDE</sequence>
<dbReference type="PANTHER" id="PTHR22847">
    <property type="entry name" value="WD40 REPEAT PROTEIN"/>
    <property type="match status" value="1"/>
</dbReference>
<dbReference type="GO" id="GO:0043130">
    <property type="term" value="F:ubiquitin binding"/>
    <property type="evidence" value="ECO:0007669"/>
    <property type="project" value="TreeGrafter"/>
</dbReference>
<keyword evidence="5" id="KW-1185">Reference proteome</keyword>